<proteinExistence type="inferred from homology"/>
<feature type="domain" description="Activator of Hsp90 ATPase homologue 1/2-like C-terminal" evidence="2">
    <location>
        <begin position="11"/>
        <end position="123"/>
    </location>
</feature>
<gene>
    <name evidence="3" type="ORF">PbJCM13498_08250</name>
</gene>
<evidence type="ECO:0000256" key="1">
    <source>
        <dbReference type="ARBA" id="ARBA00006817"/>
    </source>
</evidence>
<evidence type="ECO:0000259" key="2">
    <source>
        <dbReference type="Pfam" id="PF08327"/>
    </source>
</evidence>
<dbReference type="Pfam" id="PF08327">
    <property type="entry name" value="AHSA1"/>
    <property type="match status" value="1"/>
</dbReference>
<dbReference type="Proteomes" id="UP000391834">
    <property type="component" value="Unassembled WGS sequence"/>
</dbReference>
<name>A0A5M4AVK3_9BACT</name>
<dbReference type="InterPro" id="IPR013538">
    <property type="entry name" value="ASHA1/2-like_C"/>
</dbReference>
<comment type="caution">
    <text evidence="3">The sequence shown here is derived from an EMBL/GenBank/DDBJ whole genome shotgun (WGS) entry which is preliminary data.</text>
</comment>
<dbReference type="AlphaFoldDB" id="A0A5M4AVK3"/>
<reference evidence="3 4" key="1">
    <citation type="submission" date="2019-10" db="EMBL/GenBank/DDBJ databases">
        <title>Prolixibacter strains distinguished by the presence of nitrate reductase genes were adept at nitrate-dependent anaerobic corrosion of metallic iron and carbon steel.</title>
        <authorList>
            <person name="Iino T."/>
            <person name="Shono N."/>
            <person name="Ito K."/>
            <person name="Nakamura R."/>
            <person name="Sueoka K."/>
            <person name="Harayama S."/>
            <person name="Ohkuma M."/>
        </authorList>
    </citation>
    <scope>NUCLEOTIDE SEQUENCE [LARGE SCALE GENOMIC DNA]</scope>
    <source>
        <strain evidence="3 4">JCM 13498</strain>
    </source>
</reference>
<dbReference type="SUPFAM" id="SSF55961">
    <property type="entry name" value="Bet v1-like"/>
    <property type="match status" value="1"/>
</dbReference>
<dbReference type="Gene3D" id="3.30.530.20">
    <property type="match status" value="1"/>
</dbReference>
<organism evidence="3 4">
    <name type="scientific">Prolixibacter bellariivorans</name>
    <dbReference type="NCBI Taxonomy" id="314319"/>
    <lineage>
        <taxon>Bacteria</taxon>
        <taxon>Pseudomonadati</taxon>
        <taxon>Bacteroidota</taxon>
        <taxon>Bacteroidia</taxon>
        <taxon>Marinilabiliales</taxon>
        <taxon>Prolixibacteraceae</taxon>
        <taxon>Prolixibacter</taxon>
    </lineage>
</organism>
<dbReference type="OrthoDB" id="1445093at2"/>
<evidence type="ECO:0000313" key="3">
    <source>
        <dbReference type="EMBL" id="GET31962.1"/>
    </source>
</evidence>
<dbReference type="RefSeq" id="WP_027585480.1">
    <property type="nucleotide sequence ID" value="NZ_BLAX01000001.1"/>
</dbReference>
<accession>A0A5M4AVK3</accession>
<comment type="similarity">
    <text evidence="1">Belongs to the AHA1 family.</text>
</comment>
<keyword evidence="4" id="KW-1185">Reference proteome</keyword>
<protein>
    <recommendedName>
        <fullName evidence="2">Activator of Hsp90 ATPase homologue 1/2-like C-terminal domain-containing protein</fullName>
    </recommendedName>
</protein>
<sequence length="124" mass="14065">MKEFKKYFKLKASPADVYNALVNPVMLEIWTGEPAVMSTEPGSRFSLWDGAISGENVEFEQDTRIVQKWYFGEDEDSVVTIKLHPDKGGTSMEVHQTNIPDGAFDNMKSGWEEDYYGSLAELFV</sequence>
<evidence type="ECO:0000313" key="4">
    <source>
        <dbReference type="Proteomes" id="UP000391834"/>
    </source>
</evidence>
<dbReference type="EMBL" id="BLAX01000001">
    <property type="protein sequence ID" value="GET31962.1"/>
    <property type="molecule type" value="Genomic_DNA"/>
</dbReference>
<dbReference type="InterPro" id="IPR023393">
    <property type="entry name" value="START-like_dom_sf"/>
</dbReference>